<evidence type="ECO:0000313" key="5">
    <source>
        <dbReference type="Proteomes" id="UP000317429"/>
    </source>
</evidence>
<dbReference type="RefSeq" id="WP_145291768.1">
    <property type="nucleotide sequence ID" value="NZ_CP036291.1"/>
</dbReference>
<proteinExistence type="predicted"/>
<feature type="chain" id="PRO_5021939530" description="DUF5060 domain-containing protein" evidence="1">
    <location>
        <begin position="23"/>
        <end position="604"/>
    </location>
</feature>
<dbReference type="Gene3D" id="3.20.20.80">
    <property type="entry name" value="Glycosidases"/>
    <property type="match status" value="1"/>
</dbReference>
<dbReference type="KEGG" id="pnd:Pla175_50310"/>
<dbReference type="InterPro" id="IPR013783">
    <property type="entry name" value="Ig-like_fold"/>
</dbReference>
<dbReference type="Gene3D" id="2.60.40.10">
    <property type="entry name" value="Immunoglobulins"/>
    <property type="match status" value="1"/>
</dbReference>
<reference evidence="4 5" key="1">
    <citation type="submission" date="2019-02" db="EMBL/GenBank/DDBJ databases">
        <title>Deep-cultivation of Planctomycetes and their phenomic and genomic characterization uncovers novel biology.</title>
        <authorList>
            <person name="Wiegand S."/>
            <person name="Jogler M."/>
            <person name="Boedeker C."/>
            <person name="Pinto D."/>
            <person name="Vollmers J."/>
            <person name="Rivas-Marin E."/>
            <person name="Kohn T."/>
            <person name="Peeters S.H."/>
            <person name="Heuer A."/>
            <person name="Rast P."/>
            <person name="Oberbeckmann S."/>
            <person name="Bunk B."/>
            <person name="Jeske O."/>
            <person name="Meyerdierks A."/>
            <person name="Storesund J.E."/>
            <person name="Kallscheuer N."/>
            <person name="Luecker S."/>
            <person name="Lage O.M."/>
            <person name="Pohl T."/>
            <person name="Merkel B.J."/>
            <person name="Hornburger P."/>
            <person name="Mueller R.-W."/>
            <person name="Bruemmer F."/>
            <person name="Labrenz M."/>
            <person name="Spormann A.M."/>
            <person name="Op den Camp H."/>
            <person name="Overmann J."/>
            <person name="Amann R."/>
            <person name="Jetten M.S.M."/>
            <person name="Mascher T."/>
            <person name="Medema M.H."/>
            <person name="Devos D.P."/>
            <person name="Kaster A.-K."/>
            <person name="Ovreas L."/>
            <person name="Rohde M."/>
            <person name="Galperin M.Y."/>
            <person name="Jogler C."/>
        </authorList>
    </citation>
    <scope>NUCLEOTIDE SEQUENCE [LARGE SCALE GENOMIC DNA]</scope>
    <source>
        <strain evidence="4 5">Pla175</strain>
    </source>
</reference>
<dbReference type="OrthoDB" id="246387at2"/>
<evidence type="ECO:0000259" key="3">
    <source>
        <dbReference type="Pfam" id="PF16586"/>
    </source>
</evidence>
<accession>A0A518DJE2</accession>
<dbReference type="EMBL" id="CP036291">
    <property type="protein sequence ID" value="QDU91601.1"/>
    <property type="molecule type" value="Genomic_DNA"/>
</dbReference>
<feature type="domain" description="Putative collagen-binding" evidence="2">
    <location>
        <begin position="532"/>
        <end position="599"/>
    </location>
</feature>
<feature type="signal peptide" evidence="1">
    <location>
        <begin position="1"/>
        <end position="22"/>
    </location>
</feature>
<feature type="domain" description="DUF5060" evidence="3">
    <location>
        <begin position="31"/>
        <end position="109"/>
    </location>
</feature>
<dbReference type="AlphaFoldDB" id="A0A518DJE2"/>
<evidence type="ECO:0008006" key="6">
    <source>
        <dbReference type="Google" id="ProtNLM"/>
    </source>
</evidence>
<gene>
    <name evidence="4" type="ORF">Pla175_50310</name>
</gene>
<dbReference type="Pfam" id="PF16586">
    <property type="entry name" value="DUF5060"/>
    <property type="match status" value="1"/>
</dbReference>
<keyword evidence="1" id="KW-0732">Signal</keyword>
<protein>
    <recommendedName>
        <fullName evidence="6">DUF5060 domain-containing protein</fullName>
    </recommendedName>
</protein>
<evidence type="ECO:0000256" key="1">
    <source>
        <dbReference type="SAM" id="SignalP"/>
    </source>
</evidence>
<sequence precursor="true">MQARQCFAILFALAAILPAARAATVQGELVAWRPMAVSFEGPAAVETDDDPNPFLDYRLQVEFKGPSGQVYDVPGFFDGNGEGDERGGVWRVRFTPDEGGGWKYRASFRSGKGVAVSLDADAGAPAAFDGEQGAFDVAPRDAKAPGFLKWGRLEYAGGHYLKFRDGPYWVRAGVDSPENFLAYAGFDNTPPSHRYADHATDWRPGDPDWNDGDGKAIIGAINSLASMKVNSLYFLAMNIGGDGDDVWPWAGRPTRKGGPDDDNLHFDISKLRQWEMVFAHAQRRGVNLHIVLNEAETQNKKELDEGELGVERKLYYRELIARFGHHNALGWNLCEEYNIQFDLGPERIRSFADYIRATDPYDHPISVHSAHDPFKELRFTFGDPRFSMTSIQLNQRRIDTLVEDFREATAAAGRPLPVSTDEFTIDVGQEASWKPFDRPGLHRKQKLWPTLLSGGQIEFILEDLLQTESFKTPNRRAMWKSVGIARAFMEDHLRFWEMSPADTLVEGEATIQVGLGAGASFRLGAQVFQTPNEVYAIYFPTAQQTGRLDLTAADGEFDARWFNPREGVFEGPARPLAAGGWIELGAAPSDRDQDWVLLLKRAEK</sequence>
<name>A0A518DJE2_9BACT</name>
<evidence type="ECO:0000313" key="4">
    <source>
        <dbReference type="EMBL" id="QDU91601.1"/>
    </source>
</evidence>
<evidence type="ECO:0000259" key="2">
    <source>
        <dbReference type="Pfam" id="PF12904"/>
    </source>
</evidence>
<dbReference type="Pfam" id="PF12904">
    <property type="entry name" value="Collagen_bind_2"/>
    <property type="match status" value="1"/>
</dbReference>
<organism evidence="4 5">
    <name type="scientific">Pirellulimonas nuda</name>
    <dbReference type="NCBI Taxonomy" id="2528009"/>
    <lineage>
        <taxon>Bacteria</taxon>
        <taxon>Pseudomonadati</taxon>
        <taxon>Planctomycetota</taxon>
        <taxon>Planctomycetia</taxon>
        <taxon>Pirellulales</taxon>
        <taxon>Lacipirellulaceae</taxon>
        <taxon>Pirellulimonas</taxon>
    </lineage>
</organism>
<keyword evidence="5" id="KW-1185">Reference proteome</keyword>
<dbReference type="InterPro" id="IPR024749">
    <property type="entry name" value="Collagen-bd_put"/>
</dbReference>
<dbReference type="Proteomes" id="UP000317429">
    <property type="component" value="Chromosome"/>
</dbReference>
<dbReference type="InterPro" id="IPR032260">
    <property type="entry name" value="DUF5060"/>
</dbReference>